<accession>A0A370L7B2</accession>
<dbReference type="SUPFAM" id="SSF46785">
    <property type="entry name" value="Winged helix' DNA-binding domain"/>
    <property type="match status" value="1"/>
</dbReference>
<dbReference type="SMART" id="SM00895">
    <property type="entry name" value="FCD"/>
    <property type="match status" value="1"/>
</dbReference>
<dbReference type="InterPro" id="IPR011711">
    <property type="entry name" value="GntR_C"/>
</dbReference>
<organism evidence="5 6">
    <name type="scientific">Bosea caraganae</name>
    <dbReference type="NCBI Taxonomy" id="2763117"/>
    <lineage>
        <taxon>Bacteria</taxon>
        <taxon>Pseudomonadati</taxon>
        <taxon>Pseudomonadota</taxon>
        <taxon>Alphaproteobacteria</taxon>
        <taxon>Hyphomicrobiales</taxon>
        <taxon>Boseaceae</taxon>
        <taxon>Bosea</taxon>
    </lineage>
</organism>
<name>A0A370L7B2_9HYPH</name>
<feature type="domain" description="HTH gntR-type" evidence="4">
    <location>
        <begin position="18"/>
        <end position="86"/>
    </location>
</feature>
<dbReference type="PRINTS" id="PR00035">
    <property type="entry name" value="HTHGNTR"/>
</dbReference>
<dbReference type="GO" id="GO:0003677">
    <property type="term" value="F:DNA binding"/>
    <property type="evidence" value="ECO:0007669"/>
    <property type="project" value="UniProtKB-KW"/>
</dbReference>
<keyword evidence="3" id="KW-0804">Transcription</keyword>
<sequence length="254" mass="28501">MTRSKAVNRTIRPLVKPQSLHVSVLESVKAYIDESDLPPGSQLPPENDLAQQLGVSRNSVREAVKALESVGILETRRGIGIFVSDFSFAPLLDNLAFGLRGRFADFEELLTIRRALEGALIGRTVEVIGADDIAELRAITGQMKARVDAGKSFLEEDRRFHRTLFRCQNNQLLLKLLDIFWQAFIKASDFINLENRDPVATWRDHHEIVEAVAKRDAETARERLDHHYHGISKIIAANKGGELTGGYHDHEDVS</sequence>
<dbReference type="InterPro" id="IPR036388">
    <property type="entry name" value="WH-like_DNA-bd_sf"/>
</dbReference>
<dbReference type="PANTHER" id="PTHR43537">
    <property type="entry name" value="TRANSCRIPTIONAL REGULATOR, GNTR FAMILY"/>
    <property type="match status" value="1"/>
</dbReference>
<evidence type="ECO:0000256" key="1">
    <source>
        <dbReference type="ARBA" id="ARBA00023015"/>
    </source>
</evidence>
<protein>
    <submittedName>
        <fullName evidence="5">FadR family transcriptional regulator</fullName>
    </submittedName>
</protein>
<dbReference type="InterPro" id="IPR036390">
    <property type="entry name" value="WH_DNA-bd_sf"/>
</dbReference>
<dbReference type="PROSITE" id="PS50949">
    <property type="entry name" value="HTH_GNTR"/>
    <property type="match status" value="1"/>
</dbReference>
<dbReference type="SMART" id="SM00345">
    <property type="entry name" value="HTH_GNTR"/>
    <property type="match status" value="1"/>
</dbReference>
<dbReference type="AlphaFoldDB" id="A0A370L7B2"/>
<dbReference type="Gene3D" id="1.20.120.530">
    <property type="entry name" value="GntR ligand-binding domain-like"/>
    <property type="match status" value="1"/>
</dbReference>
<dbReference type="Proteomes" id="UP000255207">
    <property type="component" value="Unassembled WGS sequence"/>
</dbReference>
<dbReference type="SUPFAM" id="SSF48008">
    <property type="entry name" value="GntR ligand-binding domain-like"/>
    <property type="match status" value="1"/>
</dbReference>
<dbReference type="InterPro" id="IPR008920">
    <property type="entry name" value="TF_FadR/GntR_C"/>
</dbReference>
<evidence type="ECO:0000256" key="3">
    <source>
        <dbReference type="ARBA" id="ARBA00023163"/>
    </source>
</evidence>
<dbReference type="OrthoDB" id="9805385at2"/>
<evidence type="ECO:0000313" key="5">
    <source>
        <dbReference type="EMBL" id="RDJ26050.1"/>
    </source>
</evidence>
<evidence type="ECO:0000256" key="2">
    <source>
        <dbReference type="ARBA" id="ARBA00023125"/>
    </source>
</evidence>
<gene>
    <name evidence="5" type="ORF">DWE98_09370</name>
</gene>
<reference evidence="6" key="1">
    <citation type="submission" date="2018-07" db="EMBL/GenBank/DDBJ databases">
        <authorList>
            <person name="Safronova V.I."/>
            <person name="Chirak E.R."/>
            <person name="Sazanova A.L."/>
        </authorList>
    </citation>
    <scope>NUCLEOTIDE SEQUENCE [LARGE SCALE GENOMIC DNA]</scope>
    <source>
        <strain evidence="6">RCAM04685</strain>
    </source>
</reference>
<dbReference type="CDD" id="cd07377">
    <property type="entry name" value="WHTH_GntR"/>
    <property type="match status" value="1"/>
</dbReference>
<evidence type="ECO:0000259" key="4">
    <source>
        <dbReference type="PROSITE" id="PS50949"/>
    </source>
</evidence>
<keyword evidence="2" id="KW-0238">DNA-binding</keyword>
<dbReference type="Pfam" id="PF07729">
    <property type="entry name" value="FCD"/>
    <property type="match status" value="1"/>
</dbReference>
<comment type="caution">
    <text evidence="5">The sequence shown here is derived from an EMBL/GenBank/DDBJ whole genome shotgun (WGS) entry which is preliminary data.</text>
</comment>
<dbReference type="Gene3D" id="1.10.10.10">
    <property type="entry name" value="Winged helix-like DNA-binding domain superfamily/Winged helix DNA-binding domain"/>
    <property type="match status" value="1"/>
</dbReference>
<dbReference type="EMBL" id="QQTP01000004">
    <property type="protein sequence ID" value="RDJ26050.1"/>
    <property type="molecule type" value="Genomic_DNA"/>
</dbReference>
<dbReference type="PANTHER" id="PTHR43537:SF5">
    <property type="entry name" value="UXU OPERON TRANSCRIPTIONAL REGULATOR"/>
    <property type="match status" value="1"/>
</dbReference>
<dbReference type="GO" id="GO:0003700">
    <property type="term" value="F:DNA-binding transcription factor activity"/>
    <property type="evidence" value="ECO:0007669"/>
    <property type="project" value="InterPro"/>
</dbReference>
<dbReference type="InterPro" id="IPR000524">
    <property type="entry name" value="Tscrpt_reg_HTH_GntR"/>
</dbReference>
<dbReference type="Pfam" id="PF00392">
    <property type="entry name" value="GntR"/>
    <property type="match status" value="1"/>
</dbReference>
<proteinExistence type="predicted"/>
<keyword evidence="6" id="KW-1185">Reference proteome</keyword>
<keyword evidence="1" id="KW-0805">Transcription regulation</keyword>
<evidence type="ECO:0000313" key="6">
    <source>
        <dbReference type="Proteomes" id="UP000255207"/>
    </source>
</evidence>